<protein>
    <submittedName>
        <fullName evidence="3">Uncharacterized protein</fullName>
    </submittedName>
</protein>
<keyword evidence="4" id="KW-1185">Reference proteome</keyword>
<evidence type="ECO:0000256" key="2">
    <source>
        <dbReference type="SAM" id="MobiDB-lite"/>
    </source>
</evidence>
<dbReference type="AlphaFoldDB" id="A0AAP0E1F9"/>
<dbReference type="EMBL" id="JBBNAE010000011">
    <property type="protein sequence ID" value="KAK9084806.1"/>
    <property type="molecule type" value="Genomic_DNA"/>
</dbReference>
<accession>A0AAP0E1F9</accession>
<feature type="region of interest" description="Disordered" evidence="2">
    <location>
        <begin position="92"/>
        <end position="138"/>
    </location>
</feature>
<feature type="compositionally biased region" description="Pro residues" evidence="2">
    <location>
        <begin position="108"/>
        <end position="118"/>
    </location>
</feature>
<feature type="compositionally biased region" description="Low complexity" evidence="2">
    <location>
        <begin position="121"/>
        <end position="134"/>
    </location>
</feature>
<feature type="region of interest" description="Disordered" evidence="2">
    <location>
        <begin position="32"/>
        <end position="57"/>
    </location>
</feature>
<evidence type="ECO:0000313" key="4">
    <source>
        <dbReference type="Proteomes" id="UP001417504"/>
    </source>
</evidence>
<reference evidence="3 4" key="1">
    <citation type="submission" date="2024-01" db="EMBL/GenBank/DDBJ databases">
        <title>Genome assemblies of Stephania.</title>
        <authorList>
            <person name="Yang L."/>
        </authorList>
    </citation>
    <scope>NUCLEOTIDE SEQUENCE [LARGE SCALE GENOMIC DNA]</scope>
    <source>
        <strain evidence="3">QJT</strain>
        <tissue evidence="3">Leaf</tissue>
    </source>
</reference>
<evidence type="ECO:0000256" key="1">
    <source>
        <dbReference type="SAM" id="Coils"/>
    </source>
</evidence>
<feature type="coiled-coil region" evidence="1">
    <location>
        <begin position="65"/>
        <end position="92"/>
    </location>
</feature>
<feature type="compositionally biased region" description="Polar residues" evidence="2">
    <location>
        <begin position="45"/>
        <end position="57"/>
    </location>
</feature>
<name>A0AAP0E1F9_9MAGN</name>
<proteinExistence type="predicted"/>
<sequence length="164" mass="17815">MSQSAEEAGEDPHVDETDLYYKVISVDHKGRVYGLGSTGRRYNDSGASSSQVPSTQDFATLQSNVSRLSSIVEDQQNQIQTQQDQIALLQSMLMQSMGGGHPGASSSQPPPPPPPPRPSHQETPTPVTAVPTPALDGDDVYHLRMDQIRGEMHIEGDEIYEFGP</sequence>
<evidence type="ECO:0000313" key="3">
    <source>
        <dbReference type="EMBL" id="KAK9084806.1"/>
    </source>
</evidence>
<organism evidence="3 4">
    <name type="scientific">Stephania japonica</name>
    <dbReference type="NCBI Taxonomy" id="461633"/>
    <lineage>
        <taxon>Eukaryota</taxon>
        <taxon>Viridiplantae</taxon>
        <taxon>Streptophyta</taxon>
        <taxon>Embryophyta</taxon>
        <taxon>Tracheophyta</taxon>
        <taxon>Spermatophyta</taxon>
        <taxon>Magnoliopsida</taxon>
        <taxon>Ranunculales</taxon>
        <taxon>Menispermaceae</taxon>
        <taxon>Menispermoideae</taxon>
        <taxon>Cissampelideae</taxon>
        <taxon>Stephania</taxon>
    </lineage>
</organism>
<comment type="caution">
    <text evidence="3">The sequence shown here is derived from an EMBL/GenBank/DDBJ whole genome shotgun (WGS) entry which is preliminary data.</text>
</comment>
<dbReference type="Proteomes" id="UP001417504">
    <property type="component" value="Unassembled WGS sequence"/>
</dbReference>
<keyword evidence="1" id="KW-0175">Coiled coil</keyword>
<gene>
    <name evidence="3" type="ORF">Sjap_025217</name>
</gene>